<evidence type="ECO:0008006" key="4">
    <source>
        <dbReference type="Google" id="ProtNLM"/>
    </source>
</evidence>
<gene>
    <name evidence="2" type="ORF">G2W53_003642</name>
</gene>
<feature type="region of interest" description="Disordered" evidence="1">
    <location>
        <begin position="150"/>
        <end position="177"/>
    </location>
</feature>
<dbReference type="PANTHER" id="PTHR31286:SF99">
    <property type="entry name" value="DUF4283 DOMAIN-CONTAINING PROTEIN"/>
    <property type="match status" value="1"/>
</dbReference>
<feature type="compositionally biased region" description="Polar residues" evidence="1">
    <location>
        <begin position="192"/>
        <end position="201"/>
    </location>
</feature>
<evidence type="ECO:0000313" key="3">
    <source>
        <dbReference type="Proteomes" id="UP000634136"/>
    </source>
</evidence>
<dbReference type="PANTHER" id="PTHR31286">
    <property type="entry name" value="GLYCINE-RICH CELL WALL STRUCTURAL PROTEIN 1.8-LIKE"/>
    <property type="match status" value="1"/>
</dbReference>
<dbReference type="OrthoDB" id="1096772at2759"/>
<organism evidence="2 3">
    <name type="scientific">Senna tora</name>
    <dbReference type="NCBI Taxonomy" id="362788"/>
    <lineage>
        <taxon>Eukaryota</taxon>
        <taxon>Viridiplantae</taxon>
        <taxon>Streptophyta</taxon>
        <taxon>Embryophyta</taxon>
        <taxon>Tracheophyta</taxon>
        <taxon>Spermatophyta</taxon>
        <taxon>Magnoliopsida</taxon>
        <taxon>eudicotyledons</taxon>
        <taxon>Gunneridae</taxon>
        <taxon>Pentapetalae</taxon>
        <taxon>rosids</taxon>
        <taxon>fabids</taxon>
        <taxon>Fabales</taxon>
        <taxon>Fabaceae</taxon>
        <taxon>Caesalpinioideae</taxon>
        <taxon>Cassia clade</taxon>
        <taxon>Senna</taxon>
    </lineage>
</organism>
<evidence type="ECO:0000313" key="2">
    <source>
        <dbReference type="EMBL" id="KAF7841344.1"/>
    </source>
</evidence>
<dbReference type="EMBL" id="JAAIUW010000002">
    <property type="protein sequence ID" value="KAF7841344.1"/>
    <property type="molecule type" value="Genomic_DNA"/>
</dbReference>
<evidence type="ECO:0000256" key="1">
    <source>
        <dbReference type="SAM" id="MobiDB-lite"/>
    </source>
</evidence>
<reference evidence="2" key="1">
    <citation type="submission" date="2020-09" db="EMBL/GenBank/DDBJ databases">
        <title>Genome-Enabled Discovery of Anthraquinone Biosynthesis in Senna tora.</title>
        <authorList>
            <person name="Kang S.-H."/>
            <person name="Pandey R.P."/>
            <person name="Lee C.-M."/>
            <person name="Sim J.-S."/>
            <person name="Jeong J.-T."/>
            <person name="Choi B.-S."/>
            <person name="Jung M."/>
            <person name="Ginzburg D."/>
            <person name="Zhao K."/>
            <person name="Won S.Y."/>
            <person name="Oh T.-J."/>
            <person name="Yu Y."/>
            <person name="Kim N.-H."/>
            <person name="Lee O.R."/>
            <person name="Lee T.-H."/>
            <person name="Bashyal P."/>
            <person name="Kim T.-S."/>
            <person name="Lee W.-H."/>
            <person name="Kawkins C."/>
            <person name="Kim C.-K."/>
            <person name="Kim J.S."/>
            <person name="Ahn B.O."/>
            <person name="Rhee S.Y."/>
            <person name="Sohng J.K."/>
        </authorList>
    </citation>
    <scope>NUCLEOTIDE SEQUENCE</scope>
    <source>
        <tissue evidence="2">Leaf</tissue>
    </source>
</reference>
<comment type="caution">
    <text evidence="2">The sequence shown here is derived from an EMBL/GenBank/DDBJ whole genome shotgun (WGS) entry which is preliminary data.</text>
</comment>
<sequence length="228" mass="25311">MSVETRSLSGKDFEGGSHHFSDLSREIVRICVEVDLTKQLVPQVEVRGRTYPVEYKGIHMVCFHCGWYGHTKDHCFLKKVLEGRKQTEEMDLNNVLAENIDGGGGGVETTMADPKQVIVNGKDVFFGERKSTQSTGATRFDILHDLGDQEESKMGSASDTDHVVGSAKGPVDPMIGRSINGKMVVMDKQQWRPASSKQSIMVNRPKLPSSLSNQGARPIDRAIRRRKP</sequence>
<dbReference type="InterPro" id="IPR040256">
    <property type="entry name" value="At4g02000-like"/>
</dbReference>
<accession>A0A834XAI1</accession>
<name>A0A834XAI1_9FABA</name>
<proteinExistence type="predicted"/>
<keyword evidence="3" id="KW-1185">Reference proteome</keyword>
<protein>
    <recommendedName>
        <fullName evidence="4">CCHC-type domain-containing protein</fullName>
    </recommendedName>
</protein>
<feature type="region of interest" description="Disordered" evidence="1">
    <location>
        <begin position="191"/>
        <end position="228"/>
    </location>
</feature>
<dbReference type="Proteomes" id="UP000634136">
    <property type="component" value="Unassembled WGS sequence"/>
</dbReference>
<dbReference type="AlphaFoldDB" id="A0A834XAI1"/>